<dbReference type="EMBL" id="MFKF01000327">
    <property type="protein sequence ID" value="OGG46295.1"/>
    <property type="molecule type" value="Genomic_DNA"/>
</dbReference>
<dbReference type="InterPro" id="IPR004291">
    <property type="entry name" value="Transposase_IS66_central"/>
</dbReference>
<dbReference type="PANTHER" id="PTHR33678">
    <property type="entry name" value="BLL1576 PROTEIN"/>
    <property type="match status" value="1"/>
</dbReference>
<name>A0A1F6CAS4_HANXR</name>
<comment type="caution">
    <text evidence="3">The sequence shown here is derived from an EMBL/GenBank/DDBJ whole genome shotgun (WGS) entry which is preliminary data.</text>
</comment>
<protein>
    <recommendedName>
        <fullName evidence="2">Transposase IS66 central domain-containing protein</fullName>
    </recommendedName>
</protein>
<evidence type="ECO:0000259" key="2">
    <source>
        <dbReference type="Pfam" id="PF03050"/>
    </source>
</evidence>
<proteinExistence type="predicted"/>
<dbReference type="Proteomes" id="UP000178606">
    <property type="component" value="Unassembled WGS sequence"/>
</dbReference>
<reference evidence="3 4" key="1">
    <citation type="journal article" date="2016" name="Nat. Commun.">
        <title>Thousands of microbial genomes shed light on interconnected biogeochemical processes in an aquifer system.</title>
        <authorList>
            <person name="Anantharaman K."/>
            <person name="Brown C.T."/>
            <person name="Hug L.A."/>
            <person name="Sharon I."/>
            <person name="Castelle C.J."/>
            <person name="Probst A.J."/>
            <person name="Thomas B.C."/>
            <person name="Singh A."/>
            <person name="Wilkins M.J."/>
            <person name="Karaoz U."/>
            <person name="Brodie E.L."/>
            <person name="Williams K.H."/>
            <person name="Hubbard S.S."/>
            <person name="Banfield J.F."/>
        </authorList>
    </citation>
    <scope>NUCLEOTIDE SEQUENCE [LARGE SCALE GENOMIC DNA]</scope>
    <source>
        <strain evidence="4">RIFCSPLOWO2_12_FULL_64_10</strain>
    </source>
</reference>
<feature type="region of interest" description="Disordered" evidence="1">
    <location>
        <begin position="43"/>
        <end position="77"/>
    </location>
</feature>
<organism evidence="3 4">
    <name type="scientific">Handelsmanbacteria sp. (strain RIFCSPLOWO2_12_FULL_64_10)</name>
    <dbReference type="NCBI Taxonomy" id="1817868"/>
    <lineage>
        <taxon>Bacteria</taxon>
        <taxon>Candidatus Handelsmaniibacteriota</taxon>
    </lineage>
</organism>
<feature type="domain" description="Transposase IS66 central" evidence="2">
    <location>
        <begin position="159"/>
        <end position="421"/>
    </location>
</feature>
<dbReference type="Pfam" id="PF03050">
    <property type="entry name" value="DDE_Tnp_IS66"/>
    <property type="match status" value="1"/>
</dbReference>
<gene>
    <name evidence="3" type="ORF">A3F84_02400</name>
</gene>
<dbReference type="NCBIfam" id="NF033517">
    <property type="entry name" value="transpos_IS66"/>
    <property type="match status" value="1"/>
</dbReference>
<evidence type="ECO:0000313" key="3">
    <source>
        <dbReference type="EMBL" id="OGG46295.1"/>
    </source>
</evidence>
<evidence type="ECO:0000256" key="1">
    <source>
        <dbReference type="SAM" id="MobiDB-lite"/>
    </source>
</evidence>
<dbReference type="InterPro" id="IPR052344">
    <property type="entry name" value="Transposase-related"/>
</dbReference>
<dbReference type="PANTHER" id="PTHR33678:SF1">
    <property type="entry name" value="BLL1576 PROTEIN"/>
    <property type="match status" value="1"/>
</dbReference>
<evidence type="ECO:0000313" key="4">
    <source>
        <dbReference type="Proteomes" id="UP000178606"/>
    </source>
</evidence>
<sequence>MSDPIHTEQRPTYEELLAENALLRRRVAELEAVVEDLRRQLEELRRSNKRQAAPFSKGAPKENPKAPGRKPGHPPSFRMVPQRVDRIEDVPLPFEVCPECGGQIQKIEVCPQYQTDLPPIEPVTTRFDIHIGQCKRCGKRVQGRHKDQTSDALGRASVQIGPNALSLGCEMKHRLGISYGKVHTFFQSVFAFPVSRSTFVRADTRLADLFEPTYQQLILSIRGKKAVCGDETGWKIAGHNAWLWVFTQEEITIYLIDPSRAHQVIERVLGEDFQGVLGCDCFLSYNTVPYRQQKCLAHLIRNAKDIEKTKKRGAVRFPRAVQRLLQAAIRLKRRQDQLSPHGYAVARGRLEAALDRLLSGALTDPDNARFAQRLHKHRDRLFVFLYHDAVQPTNNAAERALRPAVIARKLSAGNRTDRGAKNHSILASVIQTCRQQGEDFRAWAKTLLCSTQPVIPPWAMEGYPRPP</sequence>
<accession>A0A1F6CAS4</accession>
<dbReference type="AlphaFoldDB" id="A0A1F6CAS4"/>